<feature type="repeat" description="ANK" evidence="3">
    <location>
        <begin position="358"/>
        <end position="390"/>
    </location>
</feature>
<dbReference type="Pfam" id="PF12796">
    <property type="entry name" value="Ank_2"/>
    <property type="match status" value="3"/>
</dbReference>
<dbReference type="InterPro" id="IPR002110">
    <property type="entry name" value="Ankyrin_rpt"/>
</dbReference>
<organism evidence="4 5">
    <name type="scientific">Penicillium roqueforti (strain FM164)</name>
    <dbReference type="NCBI Taxonomy" id="1365484"/>
    <lineage>
        <taxon>Eukaryota</taxon>
        <taxon>Fungi</taxon>
        <taxon>Dikarya</taxon>
        <taxon>Ascomycota</taxon>
        <taxon>Pezizomycotina</taxon>
        <taxon>Eurotiomycetes</taxon>
        <taxon>Eurotiomycetidae</taxon>
        <taxon>Eurotiales</taxon>
        <taxon>Aspergillaceae</taxon>
        <taxon>Penicillium</taxon>
    </lineage>
</organism>
<feature type="repeat" description="ANK" evidence="3">
    <location>
        <begin position="84"/>
        <end position="116"/>
    </location>
</feature>
<dbReference type="Proteomes" id="UP000030686">
    <property type="component" value="Unassembled WGS sequence"/>
</dbReference>
<feature type="repeat" description="ANK" evidence="3">
    <location>
        <begin position="391"/>
        <end position="423"/>
    </location>
</feature>
<dbReference type="GO" id="GO:0045944">
    <property type="term" value="P:positive regulation of transcription by RNA polymerase II"/>
    <property type="evidence" value="ECO:0007669"/>
    <property type="project" value="TreeGrafter"/>
</dbReference>
<dbReference type="AlphaFoldDB" id="W6QVN1"/>
<proteinExistence type="predicted"/>
<dbReference type="GO" id="GO:0000976">
    <property type="term" value="F:transcription cis-regulatory region binding"/>
    <property type="evidence" value="ECO:0007669"/>
    <property type="project" value="TreeGrafter"/>
</dbReference>
<protein>
    <submittedName>
        <fullName evidence="4">Ankyrin repeat-containing domain</fullName>
    </submittedName>
</protein>
<dbReference type="PROSITE" id="PS50297">
    <property type="entry name" value="ANK_REP_REGION"/>
    <property type="match status" value="7"/>
</dbReference>
<dbReference type="OrthoDB" id="341259at2759"/>
<dbReference type="InterPro" id="IPR036770">
    <property type="entry name" value="Ankyrin_rpt-contain_sf"/>
</dbReference>
<reference evidence="4" key="1">
    <citation type="journal article" date="2014" name="Nat. Commun.">
        <title>Multiple recent horizontal transfers of a large genomic region in cheese making fungi.</title>
        <authorList>
            <person name="Cheeseman K."/>
            <person name="Ropars J."/>
            <person name="Renault P."/>
            <person name="Dupont J."/>
            <person name="Gouzy J."/>
            <person name="Branca A."/>
            <person name="Abraham A.L."/>
            <person name="Ceppi M."/>
            <person name="Conseiller E."/>
            <person name="Debuchy R."/>
            <person name="Malagnac F."/>
            <person name="Goarin A."/>
            <person name="Silar P."/>
            <person name="Lacoste S."/>
            <person name="Sallet E."/>
            <person name="Bensimon A."/>
            <person name="Giraud T."/>
            <person name="Brygoo Y."/>
        </authorList>
    </citation>
    <scope>NUCLEOTIDE SEQUENCE [LARGE SCALE GENOMIC DNA]</scope>
    <source>
        <strain evidence="4">FM164</strain>
    </source>
</reference>
<dbReference type="SUPFAM" id="SSF48403">
    <property type="entry name" value="Ankyrin repeat"/>
    <property type="match status" value="1"/>
</dbReference>
<evidence type="ECO:0000256" key="1">
    <source>
        <dbReference type="ARBA" id="ARBA00022737"/>
    </source>
</evidence>
<feature type="repeat" description="ANK" evidence="3">
    <location>
        <begin position="325"/>
        <end position="357"/>
    </location>
</feature>
<dbReference type="PRINTS" id="PR01415">
    <property type="entry name" value="ANKYRIN"/>
</dbReference>
<keyword evidence="2 3" id="KW-0040">ANK repeat</keyword>
<feature type="repeat" description="ANK" evidence="3">
    <location>
        <begin position="187"/>
        <end position="219"/>
    </location>
</feature>
<name>W6QVN1_PENRF</name>
<evidence type="ECO:0000256" key="3">
    <source>
        <dbReference type="PROSITE-ProRule" id="PRU00023"/>
    </source>
</evidence>
<dbReference type="PANTHER" id="PTHR24193:SF121">
    <property type="entry name" value="ADA2A-CONTAINING COMPLEX COMPONENT 3, ISOFORM D"/>
    <property type="match status" value="1"/>
</dbReference>
<evidence type="ECO:0000256" key="2">
    <source>
        <dbReference type="ARBA" id="ARBA00023043"/>
    </source>
</evidence>
<gene>
    <name evidence="4" type="ORF">PROQFM164_S03g000346</name>
</gene>
<dbReference type="Gene3D" id="1.25.40.20">
    <property type="entry name" value="Ankyrin repeat-containing domain"/>
    <property type="match status" value="2"/>
</dbReference>
<dbReference type="OMA" id="LMIAEFN"/>
<dbReference type="STRING" id="1365484.W6QVN1"/>
<dbReference type="InterPro" id="IPR050663">
    <property type="entry name" value="Ankyrin-SOCS_Box"/>
</dbReference>
<accession>W6QVN1</accession>
<evidence type="ECO:0000313" key="4">
    <source>
        <dbReference type="EMBL" id="CDM33622.1"/>
    </source>
</evidence>
<sequence>MSLLSLPNEILLAIAENQDCEKDINAFARTSGRCYILLNPFLYAYNVREHQGSALHWAATQGIVRAAQESLQQGAEIESRDWETQNPPLILAAYYGHADMVTFLLAQGADPYAESGGRTQDAITSAVLRNKTAVAEILLDSGIDANRTDYRGSSLLHLAAESSPLSLKAVVRILIERGANLESRNELSQTPLQVACKSGSVEVARCLIESGANLNVRSESGSSLLHLAFSEVKTVELLVQKGADIEAKDEQGETPLHLACRDGWVETASFLLDHGADIESRSLDGSTPLMRGVLWESIICRELGPTSVTTLLLSRGANPRQGNDFDITPLHCATAKANSALFRLLLRYGADVEPKTRAGVTPLHKLASTGSLDSARQLLQRGADAQPRDEEGNTPLHMAAERNDVEFISLLLAAGADRLVRNNKGQFPIHVVSKAAHKSEERQREVMALLEVWSDN</sequence>
<feature type="repeat" description="ANK" evidence="3">
    <location>
        <begin position="151"/>
        <end position="186"/>
    </location>
</feature>
<dbReference type="PANTHER" id="PTHR24193">
    <property type="entry name" value="ANKYRIN REPEAT PROTEIN"/>
    <property type="match status" value="1"/>
</dbReference>
<evidence type="ECO:0000313" key="5">
    <source>
        <dbReference type="Proteomes" id="UP000030686"/>
    </source>
</evidence>
<dbReference type="GO" id="GO:0005634">
    <property type="term" value="C:nucleus"/>
    <property type="evidence" value="ECO:0007669"/>
    <property type="project" value="TreeGrafter"/>
</dbReference>
<keyword evidence="1" id="KW-0677">Repeat</keyword>
<feature type="repeat" description="ANK" evidence="3">
    <location>
        <begin position="251"/>
        <end position="283"/>
    </location>
</feature>
<keyword evidence="5" id="KW-1185">Reference proteome</keyword>
<dbReference type="PROSITE" id="PS50088">
    <property type="entry name" value="ANK_REPEAT"/>
    <property type="match status" value="7"/>
</dbReference>
<dbReference type="SMART" id="SM00248">
    <property type="entry name" value="ANK"/>
    <property type="match status" value="11"/>
</dbReference>
<dbReference type="EMBL" id="HG792017">
    <property type="protein sequence ID" value="CDM33622.1"/>
    <property type="molecule type" value="Genomic_DNA"/>
</dbReference>
<dbReference type="Pfam" id="PF00023">
    <property type="entry name" value="Ank"/>
    <property type="match status" value="2"/>
</dbReference>